<keyword evidence="1" id="KW-0472">Membrane</keyword>
<accession>A0AAN6Y298</accession>
<keyword evidence="1" id="KW-1133">Transmembrane helix</keyword>
<sequence length="130" mass="14858">MLTTPLPPDTEGRERTGYASISETRIVVQQGVSYFVMSMLSIVAVLLSVIILYERHKPSALFEEPIGLFGVAVITQRSTHLKEEITRLTDDPRCRGKYREKALKDTEFMGTHWAFNSYKRYIRETSRGDG</sequence>
<keyword evidence="3" id="KW-1185">Reference proteome</keyword>
<dbReference type="EMBL" id="MU858152">
    <property type="protein sequence ID" value="KAK4211294.1"/>
    <property type="molecule type" value="Genomic_DNA"/>
</dbReference>
<evidence type="ECO:0000313" key="3">
    <source>
        <dbReference type="Proteomes" id="UP001301769"/>
    </source>
</evidence>
<organism evidence="2 3">
    <name type="scientific">Rhypophila decipiens</name>
    <dbReference type="NCBI Taxonomy" id="261697"/>
    <lineage>
        <taxon>Eukaryota</taxon>
        <taxon>Fungi</taxon>
        <taxon>Dikarya</taxon>
        <taxon>Ascomycota</taxon>
        <taxon>Pezizomycotina</taxon>
        <taxon>Sordariomycetes</taxon>
        <taxon>Sordariomycetidae</taxon>
        <taxon>Sordariales</taxon>
        <taxon>Naviculisporaceae</taxon>
        <taxon>Rhypophila</taxon>
    </lineage>
</organism>
<evidence type="ECO:0000313" key="2">
    <source>
        <dbReference type="EMBL" id="KAK4211294.1"/>
    </source>
</evidence>
<dbReference type="Proteomes" id="UP001301769">
    <property type="component" value="Unassembled WGS sequence"/>
</dbReference>
<reference evidence="2" key="2">
    <citation type="submission" date="2023-05" db="EMBL/GenBank/DDBJ databases">
        <authorList>
            <consortium name="Lawrence Berkeley National Laboratory"/>
            <person name="Steindorff A."/>
            <person name="Hensen N."/>
            <person name="Bonometti L."/>
            <person name="Westerberg I."/>
            <person name="Brannstrom I.O."/>
            <person name="Guillou S."/>
            <person name="Cros-Aarteil S."/>
            <person name="Calhoun S."/>
            <person name="Haridas S."/>
            <person name="Kuo A."/>
            <person name="Mondo S."/>
            <person name="Pangilinan J."/>
            <person name="Riley R."/>
            <person name="Labutti K."/>
            <person name="Andreopoulos B."/>
            <person name="Lipzen A."/>
            <person name="Chen C."/>
            <person name="Yanf M."/>
            <person name="Daum C."/>
            <person name="Ng V."/>
            <person name="Clum A."/>
            <person name="Ohm R."/>
            <person name="Martin F."/>
            <person name="Silar P."/>
            <person name="Natvig D."/>
            <person name="Lalanne C."/>
            <person name="Gautier V."/>
            <person name="Ament-Velasquez S.L."/>
            <person name="Kruys A."/>
            <person name="Hutchinson M.I."/>
            <person name="Powell A.J."/>
            <person name="Barry K."/>
            <person name="Miller A.N."/>
            <person name="Grigoriev I.V."/>
            <person name="Debuchy R."/>
            <person name="Gladieux P."/>
            <person name="Thoren M.H."/>
            <person name="Johannesson H."/>
        </authorList>
    </citation>
    <scope>NUCLEOTIDE SEQUENCE</scope>
    <source>
        <strain evidence="2">PSN293</strain>
    </source>
</reference>
<keyword evidence="1" id="KW-0812">Transmembrane</keyword>
<dbReference type="AlphaFoldDB" id="A0AAN6Y298"/>
<reference evidence="2" key="1">
    <citation type="journal article" date="2023" name="Mol. Phylogenet. Evol.">
        <title>Genome-scale phylogeny and comparative genomics of the fungal order Sordariales.</title>
        <authorList>
            <person name="Hensen N."/>
            <person name="Bonometti L."/>
            <person name="Westerberg I."/>
            <person name="Brannstrom I.O."/>
            <person name="Guillou S."/>
            <person name="Cros-Aarteil S."/>
            <person name="Calhoun S."/>
            <person name="Haridas S."/>
            <person name="Kuo A."/>
            <person name="Mondo S."/>
            <person name="Pangilinan J."/>
            <person name="Riley R."/>
            <person name="LaButti K."/>
            <person name="Andreopoulos B."/>
            <person name="Lipzen A."/>
            <person name="Chen C."/>
            <person name="Yan M."/>
            <person name="Daum C."/>
            <person name="Ng V."/>
            <person name="Clum A."/>
            <person name="Steindorff A."/>
            <person name="Ohm R.A."/>
            <person name="Martin F."/>
            <person name="Silar P."/>
            <person name="Natvig D.O."/>
            <person name="Lalanne C."/>
            <person name="Gautier V."/>
            <person name="Ament-Velasquez S.L."/>
            <person name="Kruys A."/>
            <person name="Hutchinson M.I."/>
            <person name="Powell A.J."/>
            <person name="Barry K."/>
            <person name="Miller A.N."/>
            <person name="Grigoriev I.V."/>
            <person name="Debuchy R."/>
            <person name="Gladieux P."/>
            <person name="Hiltunen Thoren M."/>
            <person name="Johannesson H."/>
        </authorList>
    </citation>
    <scope>NUCLEOTIDE SEQUENCE</scope>
    <source>
        <strain evidence="2">PSN293</strain>
    </source>
</reference>
<name>A0AAN6Y298_9PEZI</name>
<feature type="transmembrane region" description="Helical" evidence="1">
    <location>
        <begin position="32"/>
        <end position="53"/>
    </location>
</feature>
<comment type="caution">
    <text evidence="2">The sequence shown here is derived from an EMBL/GenBank/DDBJ whole genome shotgun (WGS) entry which is preliminary data.</text>
</comment>
<proteinExistence type="predicted"/>
<evidence type="ECO:0000256" key="1">
    <source>
        <dbReference type="SAM" id="Phobius"/>
    </source>
</evidence>
<protein>
    <submittedName>
        <fullName evidence="2">Uncharacterized protein</fullName>
    </submittedName>
</protein>
<gene>
    <name evidence="2" type="ORF">QBC37DRAFT_446446</name>
</gene>